<feature type="domain" description="FAM194 C-terminal" evidence="1">
    <location>
        <begin position="1"/>
        <end position="181"/>
    </location>
</feature>
<name>A0A093GP54_STRCA</name>
<evidence type="ECO:0000313" key="3">
    <source>
        <dbReference type="Proteomes" id="UP000053584"/>
    </source>
</evidence>
<dbReference type="InterPro" id="IPR029281">
    <property type="entry name" value="FAM194_C"/>
</dbReference>
<reference evidence="2 3" key="1">
    <citation type="submission" date="2014-04" db="EMBL/GenBank/DDBJ databases">
        <title>Genome evolution of avian class.</title>
        <authorList>
            <person name="Zhang G."/>
            <person name="Li C."/>
        </authorList>
    </citation>
    <scope>NUCLEOTIDE SEQUENCE [LARGE SCALE GENOMIC DNA]</scope>
    <source>
        <strain evidence="2">BGI_N308</strain>
    </source>
</reference>
<dbReference type="AlphaFoldDB" id="A0A093GP54"/>
<feature type="non-terminal residue" evidence="2">
    <location>
        <position position="1"/>
    </location>
</feature>
<sequence>DGQTFLLLLPDGTGQVYYPSGNMAILITYTKGTQFTYFILEDNRYTGIRAFFANRGHAACCHCNGHIWVALDLCTGICFHQEGTSQKRWNWWDFSPHVHSPPFQSIFMKLNSHITIKIVAQDQICLTFTNHSNRIHFNVGTRLKLKDPETRHLLKWPESEEELFLQSKKIQLRSLLSNIQTGL</sequence>
<keyword evidence="3" id="KW-1185">Reference proteome</keyword>
<protein>
    <submittedName>
        <fullName evidence="2">Protein FAM194B</fullName>
    </submittedName>
</protein>
<gene>
    <name evidence="2" type="ORF">N308_04555</name>
</gene>
<evidence type="ECO:0000259" key="1">
    <source>
        <dbReference type="Pfam" id="PF14977"/>
    </source>
</evidence>
<dbReference type="Proteomes" id="UP000053584">
    <property type="component" value="Unassembled WGS sequence"/>
</dbReference>
<dbReference type="PANTHER" id="PTHR23093">
    <property type="entry name" value="SIMILAR TO CHROMOSOME 3 OPEN READING FRAME 20"/>
    <property type="match status" value="1"/>
</dbReference>
<feature type="non-terminal residue" evidence="2">
    <location>
        <position position="183"/>
    </location>
</feature>
<dbReference type="EMBL" id="KL205608">
    <property type="protein sequence ID" value="KFV72098.1"/>
    <property type="molecule type" value="Genomic_DNA"/>
</dbReference>
<dbReference type="Pfam" id="PF14977">
    <property type="entry name" value="FAM194"/>
    <property type="match status" value="1"/>
</dbReference>
<evidence type="ECO:0000313" key="2">
    <source>
        <dbReference type="EMBL" id="KFV72098.1"/>
    </source>
</evidence>
<proteinExistence type="predicted"/>
<accession>A0A093GP54</accession>
<dbReference type="PANTHER" id="PTHR23093:SF17">
    <property type="entry name" value="GLUTAMATE-RICH PROTEIN 6B"/>
    <property type="match status" value="1"/>
</dbReference>
<organism evidence="2 3">
    <name type="scientific">Struthio camelus australis</name>
    <dbReference type="NCBI Taxonomy" id="441894"/>
    <lineage>
        <taxon>Eukaryota</taxon>
        <taxon>Metazoa</taxon>
        <taxon>Chordata</taxon>
        <taxon>Craniata</taxon>
        <taxon>Vertebrata</taxon>
        <taxon>Euteleostomi</taxon>
        <taxon>Archelosauria</taxon>
        <taxon>Archosauria</taxon>
        <taxon>Dinosauria</taxon>
        <taxon>Saurischia</taxon>
        <taxon>Theropoda</taxon>
        <taxon>Coelurosauria</taxon>
        <taxon>Aves</taxon>
        <taxon>Palaeognathae</taxon>
        <taxon>Struthioniformes</taxon>
        <taxon>Struthionidae</taxon>
        <taxon>Struthio</taxon>
    </lineage>
</organism>